<dbReference type="GO" id="GO:0016491">
    <property type="term" value="F:oxidoreductase activity"/>
    <property type="evidence" value="ECO:0007669"/>
    <property type="project" value="InterPro"/>
</dbReference>
<dbReference type="Gene3D" id="3.40.30.10">
    <property type="entry name" value="Glutaredoxin"/>
    <property type="match status" value="1"/>
</dbReference>
<evidence type="ECO:0000256" key="5">
    <source>
        <dbReference type="SAM" id="SignalP"/>
    </source>
</evidence>
<proteinExistence type="predicted"/>
<dbReference type="GO" id="GO:0016209">
    <property type="term" value="F:antioxidant activity"/>
    <property type="evidence" value="ECO:0007669"/>
    <property type="project" value="InterPro"/>
</dbReference>
<dbReference type="RefSeq" id="WP_225979909.1">
    <property type="nucleotide sequence ID" value="NZ_CP042431.1"/>
</dbReference>
<evidence type="ECO:0000313" key="7">
    <source>
        <dbReference type="EMBL" id="RZS66878.1"/>
    </source>
</evidence>
<reference evidence="7 8" key="1">
    <citation type="submission" date="2019-02" db="EMBL/GenBank/DDBJ databases">
        <title>Genomic Encyclopedia of Type Strains, Phase IV (KMG-IV): sequencing the most valuable type-strain genomes for metagenomic binning, comparative biology and taxonomic classification.</title>
        <authorList>
            <person name="Goeker M."/>
        </authorList>
    </citation>
    <scope>NUCLEOTIDE SEQUENCE [LARGE SCALE GENOMIC DNA]</scope>
    <source>
        <strain evidence="7 8">DSM 18116</strain>
    </source>
</reference>
<evidence type="ECO:0000259" key="6">
    <source>
        <dbReference type="PROSITE" id="PS51352"/>
    </source>
</evidence>
<dbReference type="InterPro" id="IPR036249">
    <property type="entry name" value="Thioredoxin-like_sf"/>
</dbReference>
<sequence length="362" mass="40031">MKRFFALLLIIPAGLFAQQKGFVVTGSLKGLPEGSEVTLSDANNVQDTLARAVVTKNQFVLKGTVQEPNVFFLNLHGPQKKSFVFIGNENVTLSGDVAEMTNLQVKGSSIHDDYSNYAKQFNPLFEQLGALTQKINGTPNIQPGDSLLLQHQALIDLIIGKIDSYVDAHNASPVAPFLMVVTAQLDQDMASTERRFAKLKPAAQEGFYGKIIKERIDKSKIGQIGSQALEFTQADVDGKDVALSSFRGKYVLVDFWASWCKPCRMENPNVVENYNEFKGKNFTVLGVSLDREKESWLAAIKEDKLDWTHVSDLQFWNNAVARLYGIEGIPANLLIDPNGKVVARNLRGEGLKAKLRELLGSN</sequence>
<protein>
    <submittedName>
        <fullName evidence="7">Peroxiredoxin</fullName>
    </submittedName>
</protein>
<dbReference type="CDD" id="cd02966">
    <property type="entry name" value="TlpA_like_family"/>
    <property type="match status" value="1"/>
</dbReference>
<dbReference type="PANTHER" id="PTHR42852">
    <property type="entry name" value="THIOL:DISULFIDE INTERCHANGE PROTEIN DSBE"/>
    <property type="match status" value="1"/>
</dbReference>
<feature type="domain" description="Thioredoxin" evidence="6">
    <location>
        <begin position="222"/>
        <end position="362"/>
    </location>
</feature>
<feature type="chain" id="PRO_5020715062" evidence="5">
    <location>
        <begin position="18"/>
        <end position="362"/>
    </location>
</feature>
<comment type="subcellular location">
    <subcellularLocation>
        <location evidence="1">Cell envelope</location>
    </subcellularLocation>
</comment>
<keyword evidence="8" id="KW-1185">Reference proteome</keyword>
<accession>A0A4Q7MI00</accession>
<evidence type="ECO:0000256" key="4">
    <source>
        <dbReference type="ARBA" id="ARBA00023284"/>
    </source>
</evidence>
<dbReference type="PANTHER" id="PTHR42852:SF6">
    <property type="entry name" value="THIOL:DISULFIDE INTERCHANGE PROTEIN DSBE"/>
    <property type="match status" value="1"/>
</dbReference>
<dbReference type="GO" id="GO:0017004">
    <property type="term" value="P:cytochrome complex assembly"/>
    <property type="evidence" value="ECO:0007669"/>
    <property type="project" value="UniProtKB-KW"/>
</dbReference>
<dbReference type="AlphaFoldDB" id="A0A4Q7MI00"/>
<dbReference type="SUPFAM" id="SSF52833">
    <property type="entry name" value="Thioredoxin-like"/>
    <property type="match status" value="1"/>
</dbReference>
<feature type="signal peptide" evidence="5">
    <location>
        <begin position="1"/>
        <end position="17"/>
    </location>
</feature>
<dbReference type="Pfam" id="PF14289">
    <property type="entry name" value="DUF4369"/>
    <property type="match status" value="1"/>
</dbReference>
<keyword evidence="2" id="KW-0201">Cytochrome c-type biogenesis</keyword>
<keyword evidence="5" id="KW-0732">Signal</keyword>
<evidence type="ECO:0000256" key="3">
    <source>
        <dbReference type="ARBA" id="ARBA00023157"/>
    </source>
</evidence>
<dbReference type="Pfam" id="PF00578">
    <property type="entry name" value="AhpC-TSA"/>
    <property type="match status" value="1"/>
</dbReference>
<evidence type="ECO:0000256" key="1">
    <source>
        <dbReference type="ARBA" id="ARBA00004196"/>
    </source>
</evidence>
<dbReference type="EMBL" id="SGXA01000004">
    <property type="protein sequence ID" value="RZS66878.1"/>
    <property type="molecule type" value="Genomic_DNA"/>
</dbReference>
<dbReference type="InterPro" id="IPR000866">
    <property type="entry name" value="AhpC/TSA"/>
</dbReference>
<name>A0A4Q7MI00_9BACT</name>
<comment type="caution">
    <text evidence="7">The sequence shown here is derived from an EMBL/GenBank/DDBJ whole genome shotgun (WGS) entry which is preliminary data.</text>
</comment>
<dbReference type="InterPro" id="IPR050553">
    <property type="entry name" value="Thioredoxin_ResA/DsbE_sf"/>
</dbReference>
<organism evidence="7 8">
    <name type="scientific">Pseudobacter ginsenosidimutans</name>
    <dbReference type="NCBI Taxonomy" id="661488"/>
    <lineage>
        <taxon>Bacteria</taxon>
        <taxon>Pseudomonadati</taxon>
        <taxon>Bacteroidota</taxon>
        <taxon>Chitinophagia</taxon>
        <taxon>Chitinophagales</taxon>
        <taxon>Chitinophagaceae</taxon>
        <taxon>Pseudobacter</taxon>
    </lineage>
</organism>
<evidence type="ECO:0000256" key="2">
    <source>
        <dbReference type="ARBA" id="ARBA00022748"/>
    </source>
</evidence>
<gene>
    <name evidence="7" type="ORF">EV199_5262</name>
</gene>
<keyword evidence="3" id="KW-1015">Disulfide bond</keyword>
<dbReference type="PROSITE" id="PS51352">
    <property type="entry name" value="THIOREDOXIN_2"/>
    <property type="match status" value="1"/>
</dbReference>
<dbReference type="InterPro" id="IPR025380">
    <property type="entry name" value="DUF4369"/>
</dbReference>
<dbReference type="InterPro" id="IPR013766">
    <property type="entry name" value="Thioredoxin_domain"/>
</dbReference>
<evidence type="ECO:0000313" key="8">
    <source>
        <dbReference type="Proteomes" id="UP000293874"/>
    </source>
</evidence>
<dbReference type="Proteomes" id="UP000293874">
    <property type="component" value="Unassembled WGS sequence"/>
</dbReference>
<dbReference type="GO" id="GO:0030313">
    <property type="term" value="C:cell envelope"/>
    <property type="evidence" value="ECO:0007669"/>
    <property type="project" value="UniProtKB-SubCell"/>
</dbReference>
<keyword evidence="4" id="KW-0676">Redox-active center</keyword>